<evidence type="ECO:0000313" key="2">
    <source>
        <dbReference type="Proteomes" id="UP000231259"/>
    </source>
</evidence>
<protein>
    <submittedName>
        <fullName evidence="1">Uncharacterized protein</fullName>
    </submittedName>
</protein>
<sequence>MATYWRSGEGRKIIDTTGHWVLAVAALRGLTMWDYIEERCSLAELGVAADEAARTLKPLIPDAHIHYNEHGGSSRVYDSWEEWFSHRLRNRIFYFFHKHHPDGGTYRCLAEWPLAEPMRPGLAATENLKDAATTVVETPQDPPIAVAAE</sequence>
<dbReference type="EMBL" id="AWWI01000066">
    <property type="protein sequence ID" value="PIL20229.1"/>
    <property type="molecule type" value="Genomic_DNA"/>
</dbReference>
<dbReference type="AlphaFoldDB" id="A0A2G8RFB4"/>
<comment type="caution">
    <text evidence="1">The sequence shown here is derived from an EMBL/GenBank/DDBJ whole genome shotgun (WGS) entry which is preliminary data.</text>
</comment>
<accession>A0A2G8RFB4</accession>
<organism evidence="1 2">
    <name type="scientific">Puniceibacterium antarcticum</name>
    <dbReference type="NCBI Taxonomy" id="1206336"/>
    <lineage>
        <taxon>Bacteria</taxon>
        <taxon>Pseudomonadati</taxon>
        <taxon>Pseudomonadota</taxon>
        <taxon>Alphaproteobacteria</taxon>
        <taxon>Rhodobacterales</taxon>
        <taxon>Paracoccaceae</taxon>
        <taxon>Puniceibacterium</taxon>
    </lineage>
</organism>
<dbReference type="Proteomes" id="UP000231259">
    <property type="component" value="Unassembled WGS sequence"/>
</dbReference>
<dbReference type="OrthoDB" id="7864540at2"/>
<reference evidence="1 2" key="1">
    <citation type="submission" date="2013-09" db="EMBL/GenBank/DDBJ databases">
        <title>Genome sequencing of Phaeobacter antarcticus sp. nov. SM1211.</title>
        <authorList>
            <person name="Zhang X.-Y."/>
            <person name="Liu C."/>
            <person name="Chen X.-L."/>
            <person name="Xie B.-B."/>
            <person name="Qin Q.-L."/>
            <person name="Rong J.-C."/>
            <person name="Zhang Y.-Z."/>
        </authorList>
    </citation>
    <scope>NUCLEOTIDE SEQUENCE [LARGE SCALE GENOMIC DNA]</scope>
    <source>
        <strain evidence="1 2">SM1211</strain>
    </source>
</reference>
<dbReference type="RefSeq" id="WP_099911002.1">
    <property type="nucleotide sequence ID" value="NZ_AWWI01000066.1"/>
</dbReference>
<gene>
    <name evidence="1" type="ORF">P775_11245</name>
</gene>
<keyword evidence="2" id="KW-1185">Reference proteome</keyword>
<name>A0A2G8RFB4_9RHOB</name>
<proteinExistence type="predicted"/>
<evidence type="ECO:0000313" key="1">
    <source>
        <dbReference type="EMBL" id="PIL20229.1"/>
    </source>
</evidence>